<evidence type="ECO:0000256" key="3">
    <source>
        <dbReference type="ARBA" id="ARBA00023172"/>
    </source>
</evidence>
<name>A0A5C5QET0_9PSED</name>
<protein>
    <submittedName>
        <fullName evidence="6">Integrase</fullName>
    </submittedName>
    <submittedName>
        <fullName evidence="5">Site-specific recombinase XerD</fullName>
    </submittedName>
</protein>
<dbReference type="GO" id="GO:0006310">
    <property type="term" value="P:DNA recombination"/>
    <property type="evidence" value="ECO:0007669"/>
    <property type="project" value="UniProtKB-KW"/>
</dbReference>
<organism evidence="6 8">
    <name type="scientific">Pseudomonas extremaustralis</name>
    <dbReference type="NCBI Taxonomy" id="359110"/>
    <lineage>
        <taxon>Bacteria</taxon>
        <taxon>Pseudomonadati</taxon>
        <taxon>Pseudomonadota</taxon>
        <taxon>Gammaproteobacteria</taxon>
        <taxon>Pseudomonadales</taxon>
        <taxon>Pseudomonadaceae</taxon>
        <taxon>Pseudomonas</taxon>
    </lineage>
</organism>
<dbReference type="Gene3D" id="1.10.443.10">
    <property type="entry name" value="Intergrase catalytic core"/>
    <property type="match status" value="1"/>
</dbReference>
<reference evidence="6 8" key="2">
    <citation type="submission" date="2019-06" db="EMBL/GenBank/DDBJ databases">
        <title>Pseudomonas bimorpha sp. nov. isolated from bovine raw milk and skim milk concentrate.</title>
        <authorList>
            <person name="Hofmann K."/>
            <person name="Huptas C."/>
            <person name="Doll E."/>
            <person name="Scherer S."/>
            <person name="Wenning M."/>
        </authorList>
    </citation>
    <scope>NUCLEOTIDE SEQUENCE [LARGE SCALE GENOMIC DNA]</scope>
    <source>
        <strain evidence="6 8">DSM 17835</strain>
    </source>
</reference>
<dbReference type="EMBL" id="LT629689">
    <property type="protein sequence ID" value="SDG22657.1"/>
    <property type="molecule type" value="Genomic_DNA"/>
</dbReference>
<dbReference type="PANTHER" id="PTHR30349:SF81">
    <property type="entry name" value="TYROSINE RECOMBINASE XERC"/>
    <property type="match status" value="1"/>
</dbReference>
<accession>A0A5C5QET0</accession>
<evidence type="ECO:0000313" key="6">
    <source>
        <dbReference type="EMBL" id="TWS03862.1"/>
    </source>
</evidence>
<keyword evidence="2" id="KW-0229">DNA integration</keyword>
<dbReference type="Proteomes" id="UP000182858">
    <property type="component" value="Chromosome I"/>
</dbReference>
<evidence type="ECO:0000256" key="2">
    <source>
        <dbReference type="ARBA" id="ARBA00022908"/>
    </source>
</evidence>
<dbReference type="GO" id="GO:0015074">
    <property type="term" value="P:DNA integration"/>
    <property type="evidence" value="ECO:0007669"/>
    <property type="project" value="UniProtKB-KW"/>
</dbReference>
<dbReference type="Pfam" id="PF00589">
    <property type="entry name" value="Phage_integrase"/>
    <property type="match status" value="1"/>
</dbReference>
<evidence type="ECO:0000256" key="1">
    <source>
        <dbReference type="ARBA" id="ARBA00022829"/>
    </source>
</evidence>
<dbReference type="InterPro" id="IPR011010">
    <property type="entry name" value="DNA_brk_join_enz"/>
</dbReference>
<reference evidence="5 7" key="1">
    <citation type="submission" date="2016-10" db="EMBL/GenBank/DDBJ databases">
        <authorList>
            <person name="Varghese N."/>
            <person name="Submissions S."/>
        </authorList>
    </citation>
    <scope>NUCLEOTIDE SEQUENCE [LARGE SCALE GENOMIC DNA]</scope>
    <source>
        <strain evidence="5 7">DSM 17835</strain>
    </source>
</reference>
<dbReference type="RefSeq" id="WP_042946276.1">
    <property type="nucleotide sequence ID" value="NZ_LT629689.1"/>
</dbReference>
<dbReference type="AlphaFoldDB" id="A0A5C5QET0"/>
<gene>
    <name evidence="6" type="ORF">FIV36_15175</name>
    <name evidence="5" type="ORF">SAMN05216591_5326</name>
</gene>
<evidence type="ECO:0000313" key="8">
    <source>
        <dbReference type="Proteomes" id="UP000317951"/>
    </source>
</evidence>
<evidence type="ECO:0000313" key="5">
    <source>
        <dbReference type="EMBL" id="SDG22657.1"/>
    </source>
</evidence>
<dbReference type="Proteomes" id="UP000317951">
    <property type="component" value="Unassembled WGS sequence"/>
</dbReference>
<feature type="domain" description="Tyr recombinase" evidence="4">
    <location>
        <begin position="210"/>
        <end position="393"/>
    </location>
</feature>
<dbReference type="EMBL" id="VFET01000011">
    <property type="protein sequence ID" value="TWS03862.1"/>
    <property type="molecule type" value="Genomic_DNA"/>
</dbReference>
<dbReference type="PROSITE" id="PS51898">
    <property type="entry name" value="TYR_RECOMBINASE"/>
    <property type="match status" value="1"/>
</dbReference>
<dbReference type="InterPro" id="IPR002104">
    <property type="entry name" value="Integrase_catalytic"/>
</dbReference>
<dbReference type="InterPro" id="IPR050090">
    <property type="entry name" value="Tyrosine_recombinase_XerCD"/>
</dbReference>
<keyword evidence="3" id="KW-0233">DNA recombination</keyword>
<proteinExistence type="predicted"/>
<dbReference type="GO" id="GO:0003677">
    <property type="term" value="F:DNA binding"/>
    <property type="evidence" value="ECO:0007669"/>
    <property type="project" value="InterPro"/>
</dbReference>
<dbReference type="GO" id="GO:0007059">
    <property type="term" value="P:chromosome segregation"/>
    <property type="evidence" value="ECO:0007669"/>
    <property type="project" value="UniProtKB-KW"/>
</dbReference>
<keyword evidence="7" id="KW-1185">Reference proteome</keyword>
<dbReference type="OrthoDB" id="9801717at2"/>
<dbReference type="GeneID" id="78557650"/>
<dbReference type="PANTHER" id="PTHR30349">
    <property type="entry name" value="PHAGE INTEGRASE-RELATED"/>
    <property type="match status" value="1"/>
</dbReference>
<evidence type="ECO:0000259" key="4">
    <source>
        <dbReference type="PROSITE" id="PS51898"/>
    </source>
</evidence>
<evidence type="ECO:0000313" key="7">
    <source>
        <dbReference type="Proteomes" id="UP000182858"/>
    </source>
</evidence>
<dbReference type="InterPro" id="IPR013762">
    <property type="entry name" value="Integrase-like_cat_sf"/>
</dbReference>
<keyword evidence="1" id="KW-0159">Chromosome partition</keyword>
<sequence length="410" mass="47043">MLSRIFPKTHRRYVESPAGCWFEGFADWLTSVGYARGPTCHHVHRLKLVLERIESIAPDANFSVHQLDTIFTSVRTRPQYRATRCAFERFLAARRLLTIEPDVDRFVPLLKVYRHHLIEVRGLAPPTVSQHISTIAEFLTQSVPHEAALLDLSAPAVEQFVITKGQLMKRQSLQHPIARLRAFLRYCFDHGYIQERLYMIDTPRTYRDEAPPRAIAWHLVQQLLQSVDRNSKAGWRDYAILHLMAYYGLRPSEIVALTVASIDWTARTLRVDQRKTRSILILPLSDPTLSLLKRYLHCGRPSSTWPELFLRVRTPLAPIQHYAVCELYEKRARQSGLSLGGSSSYCLRHAFAMRLLERGVGVKAIGDLLGHRSLESTCVYLRLQTESLRDVALPLPCRHAAQKGDHHVLH</sequence>
<dbReference type="SUPFAM" id="SSF56349">
    <property type="entry name" value="DNA breaking-rejoining enzymes"/>
    <property type="match status" value="1"/>
</dbReference>